<evidence type="ECO:0000256" key="1">
    <source>
        <dbReference type="ARBA" id="ARBA00004984"/>
    </source>
</evidence>
<dbReference type="AlphaFoldDB" id="A0A397V3F3"/>
<keyword evidence="5 8" id="KW-0862">Zinc</keyword>
<proteinExistence type="inferred from homology"/>
<dbReference type="Pfam" id="PF01979">
    <property type="entry name" value="Amidohydro_1"/>
    <property type="match status" value="1"/>
</dbReference>
<organism evidence="10 11">
    <name type="scientific">Gigaspora rosea</name>
    <dbReference type="NCBI Taxonomy" id="44941"/>
    <lineage>
        <taxon>Eukaryota</taxon>
        <taxon>Fungi</taxon>
        <taxon>Fungi incertae sedis</taxon>
        <taxon>Mucoromycota</taxon>
        <taxon>Glomeromycotina</taxon>
        <taxon>Glomeromycetes</taxon>
        <taxon>Diversisporales</taxon>
        <taxon>Gigasporaceae</taxon>
        <taxon>Gigaspora</taxon>
    </lineage>
</organism>
<comment type="similarity">
    <text evidence="2 8">Belongs to the metallo-dependent hydrolases superfamily. ATZ/TRZ family.</text>
</comment>
<evidence type="ECO:0000313" key="10">
    <source>
        <dbReference type="EMBL" id="RIB13836.1"/>
    </source>
</evidence>
<dbReference type="GO" id="GO:0006147">
    <property type="term" value="P:guanine catabolic process"/>
    <property type="evidence" value="ECO:0007669"/>
    <property type="project" value="UniProtKB-UniRule"/>
</dbReference>
<evidence type="ECO:0000256" key="2">
    <source>
        <dbReference type="ARBA" id="ARBA00006745"/>
    </source>
</evidence>
<keyword evidence="11" id="KW-1185">Reference proteome</keyword>
<dbReference type="Gene3D" id="3.20.20.140">
    <property type="entry name" value="Metal-dependent hydrolases"/>
    <property type="match status" value="1"/>
</dbReference>
<dbReference type="NCBIfam" id="TIGR02967">
    <property type="entry name" value="guan_deamin"/>
    <property type="match status" value="1"/>
</dbReference>
<evidence type="ECO:0000256" key="4">
    <source>
        <dbReference type="ARBA" id="ARBA00022801"/>
    </source>
</evidence>
<evidence type="ECO:0000259" key="9">
    <source>
        <dbReference type="Pfam" id="PF01979"/>
    </source>
</evidence>
<dbReference type="STRING" id="44941.A0A397V3F3"/>
<feature type="domain" description="Amidohydrolase-related" evidence="9">
    <location>
        <begin position="73"/>
        <end position="454"/>
    </location>
</feature>
<dbReference type="InterPro" id="IPR032466">
    <property type="entry name" value="Metal_Hydrolase"/>
</dbReference>
<comment type="function">
    <text evidence="7 8">Catalyzes the hydrolytic deamination of guanine, producing xanthine and ammonia.</text>
</comment>
<gene>
    <name evidence="10" type="ORF">C2G38_2196773</name>
</gene>
<dbReference type="EC" id="3.5.4.3" evidence="8"/>
<dbReference type="InterPro" id="IPR014311">
    <property type="entry name" value="Guanine_deaminase"/>
</dbReference>
<dbReference type="OrthoDB" id="194468at2759"/>
<dbReference type="PANTHER" id="PTHR11271">
    <property type="entry name" value="GUANINE DEAMINASE"/>
    <property type="match status" value="1"/>
</dbReference>
<evidence type="ECO:0000256" key="5">
    <source>
        <dbReference type="ARBA" id="ARBA00022833"/>
    </source>
</evidence>
<dbReference type="InterPro" id="IPR051607">
    <property type="entry name" value="Metallo-dep_hydrolases"/>
</dbReference>
<evidence type="ECO:0000256" key="3">
    <source>
        <dbReference type="ARBA" id="ARBA00022723"/>
    </source>
</evidence>
<dbReference type="GO" id="GO:0008892">
    <property type="term" value="F:guanine deaminase activity"/>
    <property type="evidence" value="ECO:0007669"/>
    <property type="project" value="UniProtKB-UniRule"/>
</dbReference>
<dbReference type="GO" id="GO:0008270">
    <property type="term" value="F:zinc ion binding"/>
    <property type="evidence" value="ECO:0007669"/>
    <property type="project" value="UniProtKB-UniRule"/>
</dbReference>
<dbReference type="FunFam" id="3.20.20.140:FF:000022">
    <property type="entry name" value="Guanine deaminase"/>
    <property type="match status" value="1"/>
</dbReference>
<reference evidence="10 11" key="1">
    <citation type="submission" date="2018-06" db="EMBL/GenBank/DDBJ databases">
        <title>Comparative genomics reveals the genomic features of Rhizophagus irregularis, R. cerebriforme, R. diaphanum and Gigaspora rosea, and their symbiotic lifestyle signature.</title>
        <authorList>
            <person name="Morin E."/>
            <person name="San Clemente H."/>
            <person name="Chen E.C.H."/>
            <person name="De La Providencia I."/>
            <person name="Hainaut M."/>
            <person name="Kuo A."/>
            <person name="Kohler A."/>
            <person name="Murat C."/>
            <person name="Tang N."/>
            <person name="Roy S."/>
            <person name="Loubradou J."/>
            <person name="Henrissat B."/>
            <person name="Grigoriev I.V."/>
            <person name="Corradi N."/>
            <person name="Roux C."/>
            <person name="Martin F.M."/>
        </authorList>
    </citation>
    <scope>NUCLEOTIDE SEQUENCE [LARGE SCALE GENOMIC DNA]</scope>
    <source>
        <strain evidence="10 11">DAOM 194757</strain>
    </source>
</reference>
<evidence type="ECO:0000256" key="8">
    <source>
        <dbReference type="RuleBase" id="RU366009"/>
    </source>
</evidence>
<evidence type="ECO:0000313" key="11">
    <source>
        <dbReference type="Proteomes" id="UP000266673"/>
    </source>
</evidence>
<dbReference type="InterPro" id="IPR011059">
    <property type="entry name" value="Metal-dep_hydrolase_composite"/>
</dbReference>
<comment type="pathway">
    <text evidence="1 8">Purine metabolism; guanine degradation; xanthine from guanine: step 1/1.</text>
</comment>
<dbReference type="Gene3D" id="2.30.40.10">
    <property type="entry name" value="Urease, subunit C, domain 1"/>
    <property type="match status" value="1"/>
</dbReference>
<comment type="catalytic activity">
    <reaction evidence="6 8">
        <text>guanine + H2O + H(+) = xanthine + NH4(+)</text>
        <dbReference type="Rhea" id="RHEA:14665"/>
        <dbReference type="ChEBI" id="CHEBI:15377"/>
        <dbReference type="ChEBI" id="CHEBI:15378"/>
        <dbReference type="ChEBI" id="CHEBI:16235"/>
        <dbReference type="ChEBI" id="CHEBI:17712"/>
        <dbReference type="ChEBI" id="CHEBI:28938"/>
        <dbReference type="EC" id="3.5.4.3"/>
    </reaction>
</comment>
<dbReference type="GO" id="GO:0005829">
    <property type="term" value="C:cytosol"/>
    <property type="evidence" value="ECO:0007669"/>
    <property type="project" value="TreeGrafter"/>
</dbReference>
<evidence type="ECO:0000256" key="6">
    <source>
        <dbReference type="ARBA" id="ARBA00051148"/>
    </source>
</evidence>
<comment type="caution">
    <text evidence="10">The sequence shown here is derived from an EMBL/GenBank/DDBJ whole genome shotgun (WGS) entry which is preliminary data.</text>
</comment>
<keyword evidence="3 8" id="KW-0479">Metal-binding</keyword>
<name>A0A397V3F3_9GLOM</name>
<dbReference type="SUPFAM" id="SSF51556">
    <property type="entry name" value="Metallo-dependent hydrolases"/>
    <property type="match status" value="1"/>
</dbReference>
<keyword evidence="4 8" id="KW-0378">Hydrolase</keyword>
<dbReference type="InterPro" id="IPR006680">
    <property type="entry name" value="Amidohydro-rel"/>
</dbReference>
<protein>
    <recommendedName>
        <fullName evidence="8">Guanine deaminase</fullName>
        <shortName evidence="8">Guanase</shortName>
        <ecNumber evidence="8">3.5.4.3</ecNumber>
    </recommendedName>
    <alternativeName>
        <fullName evidence="8">Guanine aminohydrolase</fullName>
    </alternativeName>
</protein>
<comment type="cofactor">
    <cofactor evidence="8">
        <name>Zn(2+)</name>
        <dbReference type="ChEBI" id="CHEBI:29105"/>
    </cofactor>
    <text evidence="8">Binds 1 zinc ion per subunit.</text>
</comment>
<dbReference type="EMBL" id="QKWP01000887">
    <property type="protein sequence ID" value="RIB13836.1"/>
    <property type="molecule type" value="Genomic_DNA"/>
</dbReference>
<dbReference type="Proteomes" id="UP000266673">
    <property type="component" value="Unassembled WGS sequence"/>
</dbReference>
<sequence length="482" mass="54223">MSVRISQIFYGTLIHSLSLTELEFIHNALLGVNNQGKIVFLERNVSNEQTLRDIIKKWETTEDKVVRLTNRQFLLPGFVDTHTHASQYPNAGIGMDLPLLDWLKKYTFPLEQSYSSLNFAEKIYPIVVNHLLSCGTTTAVYFATIHLEASEFLAKIVQLKGQRGFIGKVNMDRKDPEISETYVETTESSVKDTEKFVEYVLNLKHESTDKSCLVTPIITPRFAISCSSELLNSLGEIAKKFNIPIQSHLSENTEEIATVSKLFPRLENYTTVYDHHNLLNHRTIMAHGVHLSPQEFKLLKERNVGISHCPNSNFTLCSGVCNVRQLLDEGIKVGLGTDISGGFSKSILDSIRNASIASRTIYMSSKTSDKVFPPLTLSELTYLATMGGAQLVNLENVIGNFIVGKEFDALLIDPETEGSPIHIVDELDNIHRIFEKFMFLGDERNIKAVFVKGSKVSGTDITNLEANKYDEKLLAKFYINYN</sequence>
<evidence type="ECO:0000256" key="7">
    <source>
        <dbReference type="ARBA" id="ARBA00056079"/>
    </source>
</evidence>
<dbReference type="PANTHER" id="PTHR11271:SF6">
    <property type="entry name" value="GUANINE DEAMINASE"/>
    <property type="match status" value="1"/>
</dbReference>
<dbReference type="UniPathway" id="UPA00603">
    <property type="reaction ID" value="UER00660"/>
</dbReference>
<accession>A0A397V3F3</accession>